<evidence type="ECO:0000313" key="3">
    <source>
        <dbReference type="EMBL" id="PDX87126.1"/>
    </source>
</evidence>
<dbReference type="GO" id="GO:0003700">
    <property type="term" value="F:DNA-binding transcription factor activity"/>
    <property type="evidence" value="ECO:0007669"/>
    <property type="project" value="TreeGrafter"/>
</dbReference>
<dbReference type="PANTHER" id="PTHR46797">
    <property type="entry name" value="HTH-TYPE TRANSCRIPTIONAL REGULATOR"/>
    <property type="match status" value="1"/>
</dbReference>
<dbReference type="InterPro" id="IPR050807">
    <property type="entry name" value="TransReg_Diox_bact_type"/>
</dbReference>
<gene>
    <name evidence="3" type="ORF">CHR60_05080</name>
</gene>
<evidence type="ECO:0000256" key="1">
    <source>
        <dbReference type="ARBA" id="ARBA00023125"/>
    </source>
</evidence>
<dbReference type="OrthoDB" id="2735991at2"/>
<proteinExistence type="predicted"/>
<evidence type="ECO:0000313" key="4">
    <source>
        <dbReference type="Proteomes" id="UP000220904"/>
    </source>
</evidence>
<reference evidence="3 4" key="1">
    <citation type="journal article" date="2017" name="Front. Microbiol.">
        <title>New Insights into the Diversity of the Genus Faecalibacterium.</title>
        <authorList>
            <person name="Benevides L."/>
            <person name="Burman S."/>
            <person name="Martin R."/>
            <person name="Robert V."/>
            <person name="Thomas M."/>
            <person name="Miquel S."/>
            <person name="Chain F."/>
            <person name="Sokol H."/>
            <person name="Bermudez-Humaran L.G."/>
            <person name="Morrison M."/>
            <person name="Langella P."/>
            <person name="Azevedo V.A."/>
            <person name="Chatel J.M."/>
            <person name="Soares S."/>
        </authorList>
    </citation>
    <scope>NUCLEOTIDE SEQUENCE [LARGE SCALE GENOMIC DNA]</scope>
    <source>
        <strain evidence="3 4">AHMP21</strain>
    </source>
</reference>
<dbReference type="PANTHER" id="PTHR46797:SF1">
    <property type="entry name" value="METHYLPHOSPHONATE SYNTHASE"/>
    <property type="match status" value="1"/>
</dbReference>
<dbReference type="AlphaFoldDB" id="A0A2A7B6Z8"/>
<dbReference type="Pfam" id="PF01381">
    <property type="entry name" value="HTH_3"/>
    <property type="match status" value="1"/>
</dbReference>
<evidence type="ECO:0000259" key="2">
    <source>
        <dbReference type="PROSITE" id="PS50943"/>
    </source>
</evidence>
<organism evidence="3 4">
    <name type="scientific">Faecalibacterium prausnitzii</name>
    <dbReference type="NCBI Taxonomy" id="853"/>
    <lineage>
        <taxon>Bacteria</taxon>
        <taxon>Bacillati</taxon>
        <taxon>Bacillota</taxon>
        <taxon>Clostridia</taxon>
        <taxon>Eubacteriales</taxon>
        <taxon>Oscillospiraceae</taxon>
        <taxon>Faecalibacterium</taxon>
    </lineage>
</organism>
<dbReference type="GO" id="GO:0003677">
    <property type="term" value="F:DNA binding"/>
    <property type="evidence" value="ECO:0007669"/>
    <property type="project" value="UniProtKB-KW"/>
</dbReference>
<name>A0A2A7B6Z8_9FIRM</name>
<dbReference type="SUPFAM" id="SSF47413">
    <property type="entry name" value="lambda repressor-like DNA-binding domains"/>
    <property type="match status" value="1"/>
</dbReference>
<protein>
    <recommendedName>
        <fullName evidence="2">HTH cro/C1-type domain-containing protein</fullName>
    </recommendedName>
</protein>
<accession>A0A2A7B6Z8</accession>
<dbReference type="SMART" id="SM00530">
    <property type="entry name" value="HTH_XRE"/>
    <property type="match status" value="1"/>
</dbReference>
<dbReference type="GO" id="GO:0005829">
    <property type="term" value="C:cytosol"/>
    <property type="evidence" value="ECO:0007669"/>
    <property type="project" value="TreeGrafter"/>
</dbReference>
<dbReference type="Gene3D" id="1.10.260.40">
    <property type="entry name" value="lambda repressor-like DNA-binding domains"/>
    <property type="match status" value="1"/>
</dbReference>
<dbReference type="PROSITE" id="PS50943">
    <property type="entry name" value="HTH_CROC1"/>
    <property type="match status" value="1"/>
</dbReference>
<dbReference type="CDD" id="cd00093">
    <property type="entry name" value="HTH_XRE"/>
    <property type="match status" value="1"/>
</dbReference>
<dbReference type="Proteomes" id="UP000220904">
    <property type="component" value="Unassembled WGS sequence"/>
</dbReference>
<dbReference type="InterPro" id="IPR001387">
    <property type="entry name" value="Cro/C1-type_HTH"/>
</dbReference>
<sequence length="200" mass="23042">MFVVKLFLQVNTLDSALLVLYLQKKGGVYVSVGDNIRRCRKEKGWTQARLAQELQVSQQMIGQFEKSKNPPKIETIEKIAVALSVSPIDLIGVEQWEKEKIAGLSKEVEQLEQFDNFLKSVGYESSYKVTKWHWEDENEKAPSEKVQVPDEVETVLSKDGNTATFTEQEFEDLQECVKNGAKETLERLFYKRALEQQHKK</sequence>
<dbReference type="EMBL" id="NOUV01000011">
    <property type="protein sequence ID" value="PDX87126.1"/>
    <property type="molecule type" value="Genomic_DNA"/>
</dbReference>
<comment type="caution">
    <text evidence="3">The sequence shown here is derived from an EMBL/GenBank/DDBJ whole genome shotgun (WGS) entry which is preliminary data.</text>
</comment>
<keyword evidence="1" id="KW-0238">DNA-binding</keyword>
<feature type="domain" description="HTH cro/C1-type" evidence="2">
    <location>
        <begin position="36"/>
        <end position="90"/>
    </location>
</feature>
<dbReference type="InterPro" id="IPR010982">
    <property type="entry name" value="Lambda_DNA-bd_dom_sf"/>
</dbReference>